<sequence>MGERLVRVRAGEEHQHIGTGSERAPGLDAVDQPATLGGCGGDLDAGHIGSVIGFGHGDSRHDFGGRKLRQPLALLFLGATGEQGAGQDLRTGDERTAGAERGLGEFFGGHDHPDVFADSTFRVPVVLDRHGQAESTEFGESLDEVLGDVGVGAMDVLGDRNDLVVGESAERVLHEFEVTLEMARAGCARERCQELRSAVDGDERASVVEYAGFDAPLRLAAEQFRHEFTHGVGNVGARDATLEVALGSVGEHGAGGFHGGGSMGHVVGENLILVRTAVHEEQAGRRVDDAVGVVDNCGSGGEVRCNHGTMLPMGSSDAPIKDNQILTGRNTPPGRAPVGPPFSHVGVPAVMVARNPAGPRVKRHVPWGTS</sequence>
<feature type="region of interest" description="Disordered" evidence="1">
    <location>
        <begin position="1"/>
        <end position="27"/>
    </location>
</feature>
<protein>
    <submittedName>
        <fullName evidence="2">Unannotated protein</fullName>
    </submittedName>
</protein>
<reference evidence="2" key="1">
    <citation type="submission" date="2020-05" db="EMBL/GenBank/DDBJ databases">
        <authorList>
            <person name="Chiriac C."/>
            <person name="Salcher M."/>
            <person name="Ghai R."/>
            <person name="Kavagutti S V."/>
        </authorList>
    </citation>
    <scope>NUCLEOTIDE SEQUENCE</scope>
</reference>
<dbReference type="EMBL" id="CAEZUP010000028">
    <property type="protein sequence ID" value="CAB4607296.1"/>
    <property type="molecule type" value="Genomic_DNA"/>
</dbReference>
<gene>
    <name evidence="2" type="ORF">UFOPK1835_00860</name>
</gene>
<feature type="compositionally biased region" description="Basic and acidic residues" evidence="1">
    <location>
        <begin position="1"/>
        <end position="16"/>
    </location>
</feature>
<evidence type="ECO:0000313" key="2">
    <source>
        <dbReference type="EMBL" id="CAB4607296.1"/>
    </source>
</evidence>
<evidence type="ECO:0000256" key="1">
    <source>
        <dbReference type="SAM" id="MobiDB-lite"/>
    </source>
</evidence>
<organism evidence="2">
    <name type="scientific">freshwater metagenome</name>
    <dbReference type="NCBI Taxonomy" id="449393"/>
    <lineage>
        <taxon>unclassified sequences</taxon>
        <taxon>metagenomes</taxon>
        <taxon>ecological metagenomes</taxon>
    </lineage>
</organism>
<accession>A0A6J6H2D9</accession>
<dbReference type="AlphaFoldDB" id="A0A6J6H2D9"/>
<proteinExistence type="predicted"/>
<name>A0A6J6H2D9_9ZZZZ</name>